<keyword evidence="2" id="KW-1185">Reference proteome</keyword>
<reference evidence="1 2" key="1">
    <citation type="submission" date="2020-08" db="EMBL/GenBank/DDBJ databases">
        <title>Genomic Encyclopedia of Type Strains, Phase III (KMG-III): the genomes of soil and plant-associated and newly described type strains.</title>
        <authorList>
            <person name="Whitman W."/>
        </authorList>
    </citation>
    <scope>NUCLEOTIDE SEQUENCE [LARGE SCALE GENOMIC DNA]</scope>
    <source>
        <strain evidence="1 2">CECT 7744</strain>
    </source>
</reference>
<dbReference type="RefSeq" id="WP_183382725.1">
    <property type="nucleotide sequence ID" value="NZ_JACHXR010000002.1"/>
</dbReference>
<organism evidence="1 2">
    <name type="scientific">Halomonas stenophila</name>
    <dbReference type="NCBI Taxonomy" id="795312"/>
    <lineage>
        <taxon>Bacteria</taxon>
        <taxon>Pseudomonadati</taxon>
        <taxon>Pseudomonadota</taxon>
        <taxon>Gammaproteobacteria</taxon>
        <taxon>Oceanospirillales</taxon>
        <taxon>Halomonadaceae</taxon>
        <taxon>Halomonas</taxon>
    </lineage>
</organism>
<proteinExistence type="predicted"/>
<evidence type="ECO:0000313" key="2">
    <source>
        <dbReference type="Proteomes" id="UP000518892"/>
    </source>
</evidence>
<dbReference type="EMBL" id="JACHXR010000002">
    <property type="protein sequence ID" value="MBB3230226.1"/>
    <property type="molecule type" value="Genomic_DNA"/>
</dbReference>
<protein>
    <submittedName>
        <fullName evidence="1">Uncharacterized protein</fullName>
    </submittedName>
</protein>
<name>A0A7W5ES14_9GAMM</name>
<accession>A0A7W5ES14</accession>
<dbReference type="AlphaFoldDB" id="A0A7W5ES14"/>
<dbReference type="Proteomes" id="UP000518892">
    <property type="component" value="Unassembled WGS sequence"/>
</dbReference>
<dbReference type="Gene3D" id="3.40.462.20">
    <property type="match status" value="1"/>
</dbReference>
<sequence length="234" mass="25913">MFSATFYPAEIGREVLGGYRDFTEQAPESVSSFAICGTIPEEPDYPQAAHGKPYVLLAACYAGDPAEGERVTAPLRGLGEPLTDFSGVMPFVEVQQLLDGDYPQGRHYYWKSRYLRRFDDAAIERLLELAAERPSALSTVDVWHLGGAMARQDGGPTAFETRDAPFLLGVESNWDEPGDSATNIAWTREACERFAPFSDERGYLNFGPARTGPILTSPLPRVSRADRRRCRRAA</sequence>
<evidence type="ECO:0000313" key="1">
    <source>
        <dbReference type="EMBL" id="MBB3230226.1"/>
    </source>
</evidence>
<comment type="caution">
    <text evidence="1">The sequence shown here is derived from an EMBL/GenBank/DDBJ whole genome shotgun (WGS) entry which is preliminary data.</text>
</comment>
<gene>
    <name evidence="1" type="ORF">FHR97_001060</name>
</gene>